<dbReference type="PANTHER" id="PTHR31390">
    <property type="entry name" value="EXPRESSED PROTEIN"/>
    <property type="match status" value="1"/>
</dbReference>
<protein>
    <submittedName>
        <fullName evidence="1">Uncharacterized protein</fullName>
    </submittedName>
</protein>
<keyword evidence="2" id="KW-1185">Reference proteome</keyword>
<dbReference type="PANTHER" id="PTHR31390:SF2">
    <property type="entry name" value="EXPRESSED PROTEIN"/>
    <property type="match status" value="1"/>
</dbReference>
<dbReference type="AlphaFoldDB" id="A0A328E991"/>
<dbReference type="Proteomes" id="UP000249390">
    <property type="component" value="Unassembled WGS sequence"/>
</dbReference>
<comment type="caution">
    <text evidence="1">The sequence shown here is derived from an EMBL/GenBank/DDBJ whole genome shotgun (WGS) entry which is preliminary data.</text>
</comment>
<dbReference type="EMBL" id="NQVE01000009">
    <property type="protein sequence ID" value="RAL54534.1"/>
    <property type="molecule type" value="Genomic_DNA"/>
</dbReference>
<accession>A0A328E991</accession>
<name>A0A328E991_9ASTE</name>
<evidence type="ECO:0000313" key="2">
    <source>
        <dbReference type="Proteomes" id="UP000249390"/>
    </source>
</evidence>
<dbReference type="InterPro" id="IPR021916">
    <property type="entry name" value="DUF3527"/>
</dbReference>
<sequence length="574" mass="64258">MVENDQERECPFCFMNETFESAEDINLPESSVANLEPHHLLLLRWFFNNFHGVDEKLSKKIISFDERFLLGCLELIHAQASRVATCYLSPDMEVFSDSLDSIQDNDIWMDNKTDLVVECSREGGNGENVVMKSTEDWIVGSITGSKSMMNILKSPLLNRPGTQGSNSGKIGSLDLKDPKYSDVISSRGGFSTSSSVGFPGHRKHYSMSTTISTCSDQSSFVASVISHGMLEITWKDDLPHFVLSMDGKKEVYVADVVKANSADDKCLDYLYTFRLRPEGKLEDSIRETELAFLGKMTVSTSFTLSPNELEIMETLFVLYGYSDDCAHNSLTSNHIRRKNTKLSKKGLVDMFRQRKLLKFDERTNAILEESSMDTCGKPDLGGINHTDYQLITNFEQAAIVVRSHLHNNTHKKAGAGGWGLNFLKKTRVRQEIKCLETTSVECSTTTNVIIPSGFHGGPVTRNGGPTSLIDRWSSGGHCECGGWDIGCPLTILNTRRNPVETFSGEDDVSIDCKTIDLFVQGSRQNVPIMKVSNLRDDLFYVHFEPNLSPLQSFAIAVAIIHSHEPIFRSKMYRR</sequence>
<dbReference type="Pfam" id="PF12043">
    <property type="entry name" value="DUF3527"/>
    <property type="match status" value="1"/>
</dbReference>
<reference evidence="1 2" key="1">
    <citation type="submission" date="2018-06" db="EMBL/GenBank/DDBJ databases">
        <title>The Genome of Cuscuta australis (Dodder) Provides Insight into the Evolution of Plant Parasitism.</title>
        <authorList>
            <person name="Liu H."/>
        </authorList>
    </citation>
    <scope>NUCLEOTIDE SEQUENCE [LARGE SCALE GENOMIC DNA]</scope>
    <source>
        <strain evidence="2">cv. Yunnan</strain>
        <tissue evidence="1">Vines</tissue>
    </source>
</reference>
<organism evidence="1 2">
    <name type="scientific">Cuscuta australis</name>
    <dbReference type="NCBI Taxonomy" id="267555"/>
    <lineage>
        <taxon>Eukaryota</taxon>
        <taxon>Viridiplantae</taxon>
        <taxon>Streptophyta</taxon>
        <taxon>Embryophyta</taxon>
        <taxon>Tracheophyta</taxon>
        <taxon>Spermatophyta</taxon>
        <taxon>Magnoliopsida</taxon>
        <taxon>eudicotyledons</taxon>
        <taxon>Gunneridae</taxon>
        <taxon>Pentapetalae</taxon>
        <taxon>asterids</taxon>
        <taxon>lamiids</taxon>
        <taxon>Solanales</taxon>
        <taxon>Convolvulaceae</taxon>
        <taxon>Cuscuteae</taxon>
        <taxon>Cuscuta</taxon>
        <taxon>Cuscuta subgen. Grammica</taxon>
        <taxon>Cuscuta sect. Cleistogrammica</taxon>
    </lineage>
</organism>
<proteinExistence type="predicted"/>
<evidence type="ECO:0000313" key="1">
    <source>
        <dbReference type="EMBL" id="RAL54534.1"/>
    </source>
</evidence>
<gene>
    <name evidence="1" type="ORF">DM860_001662</name>
</gene>